<evidence type="ECO:0000256" key="2">
    <source>
        <dbReference type="ARBA" id="ARBA00022679"/>
    </source>
</evidence>
<dbReference type="GeneID" id="87888293"/>
<accession>A0AAJ0GPU2</accession>
<dbReference type="SUPFAM" id="SSF46785">
    <property type="entry name" value="Winged helix' DNA-binding domain"/>
    <property type="match status" value="1"/>
</dbReference>
<dbReference type="Pfam" id="PF00891">
    <property type="entry name" value="Methyltransf_2"/>
    <property type="match status" value="1"/>
</dbReference>
<evidence type="ECO:0000313" key="5">
    <source>
        <dbReference type="EMBL" id="KAK3303881.1"/>
    </source>
</evidence>
<dbReference type="InterPro" id="IPR036388">
    <property type="entry name" value="WH-like_DNA-bd_sf"/>
</dbReference>
<dbReference type="PROSITE" id="PS51683">
    <property type="entry name" value="SAM_OMT_II"/>
    <property type="match status" value="1"/>
</dbReference>
<feature type="domain" description="O-methyltransferase C-terminal" evidence="4">
    <location>
        <begin position="187"/>
        <end position="420"/>
    </location>
</feature>
<dbReference type="InterPro" id="IPR029063">
    <property type="entry name" value="SAM-dependent_MTases_sf"/>
</dbReference>
<keyword evidence="6" id="KW-1185">Reference proteome</keyword>
<dbReference type="GO" id="GO:0008171">
    <property type="term" value="F:O-methyltransferase activity"/>
    <property type="evidence" value="ECO:0007669"/>
    <property type="project" value="InterPro"/>
</dbReference>
<dbReference type="Proteomes" id="UP001273166">
    <property type="component" value="Unassembled WGS sequence"/>
</dbReference>
<dbReference type="EMBL" id="JAUDZG010000005">
    <property type="protein sequence ID" value="KAK3303881.1"/>
    <property type="molecule type" value="Genomic_DNA"/>
</dbReference>
<keyword evidence="1" id="KW-0489">Methyltransferase</keyword>
<reference evidence="5" key="2">
    <citation type="submission" date="2023-06" db="EMBL/GenBank/DDBJ databases">
        <authorList>
            <consortium name="Lawrence Berkeley National Laboratory"/>
            <person name="Mondo S.J."/>
            <person name="Hensen N."/>
            <person name="Bonometti L."/>
            <person name="Westerberg I."/>
            <person name="Brannstrom I.O."/>
            <person name="Guillou S."/>
            <person name="Cros-Aarteil S."/>
            <person name="Calhoun S."/>
            <person name="Haridas S."/>
            <person name="Kuo A."/>
            <person name="Pangilinan J."/>
            <person name="Riley R."/>
            <person name="Labutti K."/>
            <person name="Andreopoulos B."/>
            <person name="Lipzen A."/>
            <person name="Chen C."/>
            <person name="Yanf M."/>
            <person name="Daum C."/>
            <person name="Ng V."/>
            <person name="Clum A."/>
            <person name="Steindorff A."/>
            <person name="Ohm R."/>
            <person name="Martin F."/>
            <person name="Silar P."/>
            <person name="Natvig D."/>
            <person name="Lalanne C."/>
            <person name="Gautier V."/>
            <person name="Ament-Velasquez S.L."/>
            <person name="Kruys A."/>
            <person name="Hutchinson M.I."/>
            <person name="Powell A.J."/>
            <person name="Barry K."/>
            <person name="Miller A.N."/>
            <person name="Grigoriev I.V."/>
            <person name="Debuchy R."/>
            <person name="Gladieux P."/>
            <person name="Thoren M.H."/>
            <person name="Johannesson H."/>
        </authorList>
    </citation>
    <scope>NUCLEOTIDE SEQUENCE</scope>
    <source>
        <strain evidence="5">CBS 333.67</strain>
    </source>
</reference>
<proteinExistence type="predicted"/>
<evidence type="ECO:0000313" key="6">
    <source>
        <dbReference type="Proteomes" id="UP001273166"/>
    </source>
</evidence>
<dbReference type="SUPFAM" id="SSF53335">
    <property type="entry name" value="S-adenosyl-L-methionine-dependent methyltransferases"/>
    <property type="match status" value="1"/>
</dbReference>
<dbReference type="Gene3D" id="3.40.50.150">
    <property type="entry name" value="Vaccinia Virus protein VP39"/>
    <property type="match status" value="1"/>
</dbReference>
<evidence type="ECO:0000256" key="1">
    <source>
        <dbReference type="ARBA" id="ARBA00022603"/>
    </source>
</evidence>
<dbReference type="Gene3D" id="1.10.10.10">
    <property type="entry name" value="Winged helix-like DNA-binding domain superfamily/Winged helix DNA-binding domain"/>
    <property type="match status" value="1"/>
</dbReference>
<name>A0AAJ0GPU2_9PEZI</name>
<keyword evidence="3" id="KW-0949">S-adenosyl-L-methionine</keyword>
<protein>
    <submittedName>
        <fullName evidence="5">O-methyltransferase</fullName>
    </submittedName>
</protein>
<evidence type="ECO:0000259" key="4">
    <source>
        <dbReference type="Pfam" id="PF00891"/>
    </source>
</evidence>
<comment type="caution">
    <text evidence="5">The sequence shown here is derived from an EMBL/GenBank/DDBJ whole genome shotgun (WGS) entry which is preliminary data.</text>
</comment>
<dbReference type="AlphaFoldDB" id="A0AAJ0GPU2"/>
<sequence>MEPPQHGQSQLVRIAEDILSHTKRLVSCLSDRSSAPPTSLEVGAHSELWVSDIHDGGDSTIEQHRNALRGLVQQLEKLVEGPHGFLHEYVSTNWEHGALYALLEFGILEQIPLDGAISIAQLAERRGHLPSEKLLRVCRLVACAGILKETEEGVFAHTAISEELVRDAGFRSWVAFQLYETRVASAHLADSLRQSNPFWEGQSAFEYAWGLPMYDWHAKHPRQGQRFAEAMESVSKNLDPGNSMILSWFSAQSGIHEDETALVVDVAGKTGSFAAELARSFPKLKFEVQDSSETLLRRGQESLQQPLTNRVIFRQRELFAMRSFDEHVQGEELLPRVFLLRSVLWCLNDESCIRLLRSFIPALQHASRPALLINDLVSPVWGTFEPHIERAFRRRDVTVMTMHNAKQRTSAEWDALFRAASDRFRIEYREAYSSHSCRGLWTIQLDATDAGGRS</sequence>
<dbReference type="PANTHER" id="PTHR43712:SF12">
    <property type="entry name" value="STERIGMATOCYSTIN 8-O-METHYLTRANSFERASE"/>
    <property type="match status" value="1"/>
</dbReference>
<evidence type="ECO:0000256" key="3">
    <source>
        <dbReference type="ARBA" id="ARBA00022691"/>
    </source>
</evidence>
<dbReference type="InterPro" id="IPR001077">
    <property type="entry name" value="COMT_C"/>
</dbReference>
<keyword evidence="2" id="KW-0808">Transferase</keyword>
<organism evidence="5 6">
    <name type="scientific">Chaetomium strumarium</name>
    <dbReference type="NCBI Taxonomy" id="1170767"/>
    <lineage>
        <taxon>Eukaryota</taxon>
        <taxon>Fungi</taxon>
        <taxon>Dikarya</taxon>
        <taxon>Ascomycota</taxon>
        <taxon>Pezizomycotina</taxon>
        <taxon>Sordariomycetes</taxon>
        <taxon>Sordariomycetidae</taxon>
        <taxon>Sordariales</taxon>
        <taxon>Chaetomiaceae</taxon>
        <taxon>Chaetomium</taxon>
    </lineage>
</organism>
<gene>
    <name evidence="5" type="ORF">B0T15DRAFT_534897</name>
</gene>
<dbReference type="InterPro" id="IPR036390">
    <property type="entry name" value="WH_DNA-bd_sf"/>
</dbReference>
<dbReference type="PANTHER" id="PTHR43712">
    <property type="entry name" value="PUTATIVE (AFU_ORTHOLOGUE AFUA_4G14580)-RELATED"/>
    <property type="match status" value="1"/>
</dbReference>
<dbReference type="RefSeq" id="XP_062719661.1">
    <property type="nucleotide sequence ID" value="XM_062869464.1"/>
</dbReference>
<dbReference type="InterPro" id="IPR016461">
    <property type="entry name" value="COMT-like"/>
</dbReference>
<dbReference type="GO" id="GO:0032259">
    <property type="term" value="P:methylation"/>
    <property type="evidence" value="ECO:0007669"/>
    <property type="project" value="UniProtKB-KW"/>
</dbReference>
<reference evidence="5" key="1">
    <citation type="journal article" date="2023" name="Mol. Phylogenet. Evol.">
        <title>Genome-scale phylogeny and comparative genomics of the fungal order Sordariales.</title>
        <authorList>
            <person name="Hensen N."/>
            <person name="Bonometti L."/>
            <person name="Westerberg I."/>
            <person name="Brannstrom I.O."/>
            <person name="Guillou S."/>
            <person name="Cros-Aarteil S."/>
            <person name="Calhoun S."/>
            <person name="Haridas S."/>
            <person name="Kuo A."/>
            <person name="Mondo S."/>
            <person name="Pangilinan J."/>
            <person name="Riley R."/>
            <person name="LaButti K."/>
            <person name="Andreopoulos B."/>
            <person name="Lipzen A."/>
            <person name="Chen C."/>
            <person name="Yan M."/>
            <person name="Daum C."/>
            <person name="Ng V."/>
            <person name="Clum A."/>
            <person name="Steindorff A."/>
            <person name="Ohm R.A."/>
            <person name="Martin F."/>
            <person name="Silar P."/>
            <person name="Natvig D.O."/>
            <person name="Lalanne C."/>
            <person name="Gautier V."/>
            <person name="Ament-Velasquez S.L."/>
            <person name="Kruys A."/>
            <person name="Hutchinson M.I."/>
            <person name="Powell A.J."/>
            <person name="Barry K."/>
            <person name="Miller A.N."/>
            <person name="Grigoriev I.V."/>
            <person name="Debuchy R."/>
            <person name="Gladieux P."/>
            <person name="Hiltunen Thoren M."/>
            <person name="Johannesson H."/>
        </authorList>
    </citation>
    <scope>NUCLEOTIDE SEQUENCE</scope>
    <source>
        <strain evidence="5">CBS 333.67</strain>
    </source>
</reference>